<accession>A0ABS7KKG8</accession>
<dbReference type="EMBL" id="JACLIC010000024">
    <property type="protein sequence ID" value="MBY0204669.1"/>
    <property type="molecule type" value="Genomic_DNA"/>
</dbReference>
<name>A0ABS7KKG8_9BACL</name>
<sequence length="510" mass="59728">MNSLASVNKLFEITSNYYLRFNEISSKPLAEYALSLKVLEYKVHNLDESDFLLYDFLMLLRKFRFILSASPLPFSSHKDMFSGSELTRLSIQCKLMYPNLKNDIELVMDSYRVLHNSSEKPVLEYLRSNFNDKISTGLVIKTAIDLNTIEEVLKRTFITHNTFTIVTPSKLKKNNFYKRLIILGPTYWYPDFVFNCPRSQTIEIISYDWQLFRAPTMQYFIESESQISTINHGCDIVFNKRKDSPLTKVIEVNDQIVDYKKVENTLSVKLKHTTPNSVKAKLVGLTDMKGIFFEDHSIKNIWTISLQSEDQVTKCSINKLDTDSYLLIRTGTGRDIIQIKADEYLGKRAAKIRYRHSIWKKRLHKYTIKYASERICRYLRRHGGVRANEANLRNWISNDYIKPREYKDFLAIMKLVKLEEHAEKLWKEADELYRAHQRAGTVIRNLIIQEINKSNLGKLEIEQKMTFGLPDAENATFTAYKIEYVSQVVYQLQPQQLRSVIDLCQLEGFK</sequence>
<organism evidence="1 2">
    <name type="scientific">Paenibacillus cucumis</name>
    <name type="common">ex Kampfer et al. 2016</name>
    <dbReference type="NCBI Taxonomy" id="1776858"/>
    <lineage>
        <taxon>Bacteria</taxon>
        <taxon>Bacillati</taxon>
        <taxon>Bacillota</taxon>
        <taxon>Bacilli</taxon>
        <taxon>Bacillales</taxon>
        <taxon>Paenibacillaceae</taxon>
        <taxon>Paenibacillus</taxon>
    </lineage>
</organism>
<comment type="caution">
    <text evidence="1">The sequence shown here is derived from an EMBL/GenBank/DDBJ whole genome shotgun (WGS) entry which is preliminary data.</text>
</comment>
<evidence type="ECO:0000313" key="2">
    <source>
        <dbReference type="Proteomes" id="UP000706031"/>
    </source>
</evidence>
<proteinExistence type="predicted"/>
<protein>
    <submittedName>
        <fullName evidence="1">Uncharacterized protein</fullName>
    </submittedName>
</protein>
<dbReference type="Proteomes" id="UP000706031">
    <property type="component" value="Unassembled WGS sequence"/>
</dbReference>
<dbReference type="RefSeq" id="WP_221789230.1">
    <property type="nucleotide sequence ID" value="NZ_JACLIC010000024.1"/>
</dbReference>
<evidence type="ECO:0000313" key="1">
    <source>
        <dbReference type="EMBL" id="MBY0204669.1"/>
    </source>
</evidence>
<gene>
    <name evidence="1" type="ORF">H7T88_15705</name>
</gene>
<keyword evidence="2" id="KW-1185">Reference proteome</keyword>
<reference evidence="1 2" key="1">
    <citation type="submission" date="2020-08" db="EMBL/GenBank/DDBJ databases">
        <title>Fungal Genomes of the International Space Station.</title>
        <authorList>
            <person name="Seuylemezian A."/>
            <person name="Singh N.K."/>
            <person name="Wood J."/>
            <person name="Venkateswaran K."/>
        </authorList>
    </citation>
    <scope>NUCLEOTIDE SEQUENCE [LARGE SCALE GENOMIC DNA]</scope>
    <source>
        <strain evidence="1 2">S/N-304-OC-R4</strain>
    </source>
</reference>